<dbReference type="CDD" id="cd00090">
    <property type="entry name" value="HTH_ARSR"/>
    <property type="match status" value="1"/>
</dbReference>
<accession>A0A4S8PLL5</accession>
<dbReference type="PANTHER" id="PTHR38465:SF2">
    <property type="entry name" value="HTH-TYPE TRANSCRIPTIONAL REGULATOR MMPR5"/>
    <property type="match status" value="1"/>
</dbReference>
<keyword evidence="2" id="KW-0238">DNA-binding</keyword>
<dbReference type="InterPro" id="IPR036388">
    <property type="entry name" value="WH-like_DNA-bd_sf"/>
</dbReference>
<keyword evidence="1" id="KW-0805">Transcription regulation</keyword>
<comment type="caution">
    <text evidence="5">The sequence shown here is derived from an EMBL/GenBank/DDBJ whole genome shotgun (WGS) entry which is preliminary data.</text>
</comment>
<reference evidence="5 6" key="1">
    <citation type="journal article" date="2018" name="Int. J. Syst. Evol. Microbiol.">
        <title>Glycomyces paridis sp. nov., isolated from the medicinal plant Paris polyphylla.</title>
        <authorList>
            <person name="Fang X.M."/>
            <person name="Bai J.L."/>
            <person name="Su J."/>
            <person name="Zhao L.L."/>
            <person name="Liu H.Y."/>
            <person name="Ma B.P."/>
            <person name="Zhang Y.Q."/>
            <person name="Yu L.Y."/>
        </authorList>
    </citation>
    <scope>NUCLEOTIDE SEQUENCE [LARGE SCALE GENOMIC DNA]</scope>
    <source>
        <strain evidence="5 6">CPCC 204357</strain>
    </source>
</reference>
<name>A0A4S8PLL5_9ACTN</name>
<feature type="domain" description="HTH marR-type" evidence="4">
    <location>
        <begin position="54"/>
        <end position="108"/>
    </location>
</feature>
<dbReference type="SUPFAM" id="SSF46785">
    <property type="entry name" value="Winged helix' DNA-binding domain"/>
    <property type="match status" value="1"/>
</dbReference>
<dbReference type="Gene3D" id="1.10.10.10">
    <property type="entry name" value="Winged helix-like DNA-binding domain superfamily/Winged helix DNA-binding domain"/>
    <property type="match status" value="1"/>
</dbReference>
<dbReference type="Pfam" id="PF12802">
    <property type="entry name" value="MarR_2"/>
    <property type="match status" value="1"/>
</dbReference>
<dbReference type="GO" id="GO:0003677">
    <property type="term" value="F:DNA binding"/>
    <property type="evidence" value="ECO:0007669"/>
    <property type="project" value="UniProtKB-KW"/>
</dbReference>
<evidence type="ECO:0000259" key="4">
    <source>
        <dbReference type="Pfam" id="PF12802"/>
    </source>
</evidence>
<evidence type="ECO:0000313" key="6">
    <source>
        <dbReference type="Proteomes" id="UP000305792"/>
    </source>
</evidence>
<dbReference type="Proteomes" id="UP000305792">
    <property type="component" value="Unassembled WGS sequence"/>
</dbReference>
<proteinExistence type="predicted"/>
<dbReference type="AlphaFoldDB" id="A0A4S8PLL5"/>
<sequence>MASNYHDFHEFVKLMVRQDIIKTQRRRESMESHSPERRALLEYVEQFAAILTASGMQRMSARVFTYILVDDDVTYTAAEIAEGLGISLAAVSGAVRELISAGLLIKGRRASTRADVYRLNDEDIWGSIMLDRAGFLDRYQETAVAGIESLPAGPGRDRLVQTAAFMEFTKTEMTQMRERWNERRSELSAAFEARRRDREASH</sequence>
<evidence type="ECO:0000313" key="5">
    <source>
        <dbReference type="EMBL" id="THV31567.1"/>
    </source>
</evidence>
<dbReference type="EMBL" id="STGX01000002">
    <property type="protein sequence ID" value="THV31567.1"/>
    <property type="molecule type" value="Genomic_DNA"/>
</dbReference>
<dbReference type="InterPro" id="IPR000835">
    <property type="entry name" value="HTH_MarR-typ"/>
</dbReference>
<dbReference type="GO" id="GO:0003700">
    <property type="term" value="F:DNA-binding transcription factor activity"/>
    <property type="evidence" value="ECO:0007669"/>
    <property type="project" value="InterPro"/>
</dbReference>
<evidence type="ECO:0000256" key="2">
    <source>
        <dbReference type="ARBA" id="ARBA00023125"/>
    </source>
</evidence>
<protein>
    <submittedName>
        <fullName evidence="5">MarR family transcriptional regulator</fullName>
    </submittedName>
</protein>
<evidence type="ECO:0000256" key="3">
    <source>
        <dbReference type="ARBA" id="ARBA00023163"/>
    </source>
</evidence>
<keyword evidence="3" id="KW-0804">Transcription</keyword>
<dbReference type="InterPro" id="IPR011991">
    <property type="entry name" value="ArsR-like_HTH"/>
</dbReference>
<evidence type="ECO:0000256" key="1">
    <source>
        <dbReference type="ARBA" id="ARBA00023015"/>
    </source>
</evidence>
<gene>
    <name evidence="5" type="ORF">E9998_04190</name>
</gene>
<dbReference type="InterPro" id="IPR052362">
    <property type="entry name" value="HTH-GbsR_regulator"/>
</dbReference>
<dbReference type="InterPro" id="IPR036390">
    <property type="entry name" value="WH_DNA-bd_sf"/>
</dbReference>
<organism evidence="5 6">
    <name type="scientific">Glycomyces paridis</name>
    <dbReference type="NCBI Taxonomy" id="2126555"/>
    <lineage>
        <taxon>Bacteria</taxon>
        <taxon>Bacillati</taxon>
        <taxon>Actinomycetota</taxon>
        <taxon>Actinomycetes</taxon>
        <taxon>Glycomycetales</taxon>
        <taxon>Glycomycetaceae</taxon>
        <taxon>Glycomyces</taxon>
    </lineage>
</organism>
<dbReference type="PANTHER" id="PTHR38465">
    <property type="entry name" value="HTH-TYPE TRANSCRIPTIONAL REGULATOR MJ1563-RELATED"/>
    <property type="match status" value="1"/>
</dbReference>
<keyword evidence="6" id="KW-1185">Reference proteome</keyword>